<evidence type="ECO:0000313" key="5">
    <source>
        <dbReference type="Proteomes" id="UP000242957"/>
    </source>
</evidence>
<dbReference type="Pfam" id="PF01497">
    <property type="entry name" value="Peripla_BP_2"/>
    <property type="match status" value="1"/>
</dbReference>
<proteinExistence type="predicted"/>
<organism evidence="4 5">
    <name type="scientific">Pseudomonas jinjuensis</name>
    <dbReference type="NCBI Taxonomy" id="198616"/>
    <lineage>
        <taxon>Bacteria</taxon>
        <taxon>Pseudomonadati</taxon>
        <taxon>Pseudomonadota</taxon>
        <taxon>Gammaproteobacteria</taxon>
        <taxon>Pseudomonadales</taxon>
        <taxon>Pseudomonadaceae</taxon>
        <taxon>Pseudomonas</taxon>
    </lineage>
</organism>
<dbReference type="STRING" id="198616.SAMN05216193_107288"/>
<protein>
    <submittedName>
        <fullName evidence="4">Iron complex transport system substrate-binding protein</fullName>
    </submittedName>
</protein>
<keyword evidence="5" id="KW-1185">Reference proteome</keyword>
<dbReference type="InterPro" id="IPR002491">
    <property type="entry name" value="ABC_transptr_periplasmic_BD"/>
</dbReference>
<evidence type="ECO:0000259" key="3">
    <source>
        <dbReference type="PROSITE" id="PS50983"/>
    </source>
</evidence>
<dbReference type="Gene3D" id="3.40.50.1980">
    <property type="entry name" value="Nitrogenase molybdenum iron protein domain"/>
    <property type="match status" value="2"/>
</dbReference>
<sequence length="296" mass="31045">MRGKRLLFGLFAALCVGGSALAESLPQRWVSAGGSLSEWVVALGGEAKLVGVDTTSLHPASLKSLPKIGYQRQLAAEGILALRPDVLLGTEEMGPPPVLQQLRAAGVRIETLPAHADLQTLQGNLKRIGELLGQPEQAARVAANFQRQLDGQAAWVSKAQQGRQGPGVILLVGHAGGNLLVAGQDTSADWILQRAGGRNLVAHKGYKNLSTEALTALDPEVVVLADRSLEDEAAKAALVRQNPGLAATRAVRDGRLISLDPTLLVGGLGPRVPDALARLSHAFYPSAQPLISEGRP</sequence>
<feature type="signal peptide" evidence="2">
    <location>
        <begin position="1"/>
        <end position="22"/>
    </location>
</feature>
<keyword evidence="1 2" id="KW-0732">Signal</keyword>
<dbReference type="PROSITE" id="PS50983">
    <property type="entry name" value="FE_B12_PBP"/>
    <property type="match status" value="1"/>
</dbReference>
<dbReference type="PANTHER" id="PTHR30535:SF4">
    <property type="entry name" value="HEMIN-BINDING PERIPLASMIC PROTEIN HMUT"/>
    <property type="match status" value="1"/>
</dbReference>
<dbReference type="Proteomes" id="UP000242957">
    <property type="component" value="Unassembled WGS sequence"/>
</dbReference>
<feature type="domain" description="Fe/B12 periplasmic-binding" evidence="3">
    <location>
        <begin position="28"/>
        <end position="287"/>
    </location>
</feature>
<evidence type="ECO:0000256" key="1">
    <source>
        <dbReference type="ARBA" id="ARBA00022729"/>
    </source>
</evidence>
<reference evidence="5" key="1">
    <citation type="submission" date="2016-10" db="EMBL/GenBank/DDBJ databases">
        <authorList>
            <person name="Varghese N."/>
            <person name="Submissions S."/>
        </authorList>
    </citation>
    <scope>NUCLEOTIDE SEQUENCE [LARGE SCALE GENOMIC DNA]</scope>
    <source>
        <strain evidence="5">JCM 21621</strain>
    </source>
</reference>
<evidence type="ECO:0000256" key="2">
    <source>
        <dbReference type="SAM" id="SignalP"/>
    </source>
</evidence>
<dbReference type="RefSeq" id="WP_084312692.1">
    <property type="nucleotide sequence ID" value="NZ_FNIJ01000007.1"/>
</dbReference>
<dbReference type="OrthoDB" id="9797736at2"/>
<evidence type="ECO:0000313" key="4">
    <source>
        <dbReference type="EMBL" id="SDO09020.1"/>
    </source>
</evidence>
<dbReference type="AlphaFoldDB" id="A0A1H0GQ97"/>
<dbReference type="InterPro" id="IPR050902">
    <property type="entry name" value="ABC_Transporter_SBP"/>
</dbReference>
<accession>A0A1H0GQ97</accession>
<dbReference type="InterPro" id="IPR054828">
    <property type="entry name" value="Vit_B12_bind_prot"/>
</dbReference>
<dbReference type="PANTHER" id="PTHR30535">
    <property type="entry name" value="VITAMIN B12-BINDING PROTEIN"/>
    <property type="match status" value="1"/>
</dbReference>
<dbReference type="SUPFAM" id="SSF53807">
    <property type="entry name" value="Helical backbone' metal receptor"/>
    <property type="match status" value="1"/>
</dbReference>
<dbReference type="EMBL" id="FNIJ01000007">
    <property type="protein sequence ID" value="SDO09020.1"/>
    <property type="molecule type" value="Genomic_DNA"/>
</dbReference>
<name>A0A1H0GQ97_9PSED</name>
<feature type="chain" id="PRO_5017407477" evidence="2">
    <location>
        <begin position="23"/>
        <end position="296"/>
    </location>
</feature>
<dbReference type="NCBIfam" id="NF038402">
    <property type="entry name" value="TroA_like"/>
    <property type="match status" value="1"/>
</dbReference>
<gene>
    <name evidence="4" type="ORF">SAMN05216193_107288</name>
</gene>